<evidence type="ECO:0000256" key="2">
    <source>
        <dbReference type="ARBA" id="ARBA00022448"/>
    </source>
</evidence>
<dbReference type="Proteomes" id="UP000183200">
    <property type="component" value="Unassembled WGS sequence"/>
</dbReference>
<accession>A0A1G9JVX1</accession>
<dbReference type="InterPro" id="IPR008969">
    <property type="entry name" value="CarboxyPept-like_regulatory"/>
</dbReference>
<dbReference type="InterPro" id="IPR036942">
    <property type="entry name" value="Beta-barrel_TonB_sf"/>
</dbReference>
<dbReference type="EMBL" id="FNGY01000001">
    <property type="protein sequence ID" value="SDL41416.1"/>
    <property type="molecule type" value="Genomic_DNA"/>
</dbReference>
<dbReference type="GO" id="GO:0009279">
    <property type="term" value="C:cell outer membrane"/>
    <property type="evidence" value="ECO:0007669"/>
    <property type="project" value="UniProtKB-SubCell"/>
</dbReference>
<dbReference type="InterPro" id="IPR012910">
    <property type="entry name" value="Plug_dom"/>
</dbReference>
<dbReference type="InterPro" id="IPR037066">
    <property type="entry name" value="Plug_dom_sf"/>
</dbReference>
<evidence type="ECO:0000256" key="7">
    <source>
        <dbReference type="PROSITE-ProRule" id="PRU01360"/>
    </source>
</evidence>
<dbReference type="InterPro" id="IPR011662">
    <property type="entry name" value="Secretin/TonB_short_N"/>
</dbReference>
<evidence type="ECO:0000313" key="9">
    <source>
        <dbReference type="EMBL" id="SDL41416.1"/>
    </source>
</evidence>
<dbReference type="SUPFAM" id="SSF49464">
    <property type="entry name" value="Carboxypeptidase regulatory domain-like"/>
    <property type="match status" value="1"/>
</dbReference>
<keyword evidence="4 7" id="KW-0812">Transmembrane</keyword>
<proteinExistence type="inferred from homology"/>
<keyword evidence="2 7" id="KW-0813">Transport</keyword>
<sequence>MKLTIIILITLGIQVSSASFGQRVTISRQNTGLKTILQDLRKQTGYYFIFNNEVIRNSRALSLDLKNVTLDEALTEIFKYQPLTYSIEKNIIVVKERLKQMLTERIAAKTITIEGRVTDDKNLPLPGVTIVVKEGKGIAITNTEGFYKIKAEEDHTLLFSYLGFKREEVAINKRTQINVTMTVSFKELNETVVVGYGTQQKKLVTGAIGVIKGEDLAQSPAVNISNTLMGRVTGLSTSMSASGAPDRDRSSIKIRGMGEALIVIDGVARDPGVASLEIDKLDYNSIENISVLKDASASVYGARGANGVILITTKRGKSNKISMNYNANLGIQQSTRTPKFLDSYNYALLNNEMFDNDKAEKGSSPRTKYTDEEIQKFKDGSDPDRYPNTNWYKEVLKSSALTQKHNLSLNGGGNNSRYFISGTYTGQDGLISTAGMKRYGAVSNFDLDVTSNTTVSVGLNYINENVKGPAAYTETIFNRMATLGSVTPARFANGLYNFAGFAGNPLTDAMEESGYNKVNRNIFSGSLKIAQQIPFIKGLSATGLVTIDRNNSLTKGFTAPFPQYTLSATKEEYIQQNKTEKASLNQDFSQNSNLNVQVSLNYKRLFGKHSISALALYEQNESKAEFMSGSRSNFPVSTIDQLFLGDVNSQKITGYSSENARQSAIARLVYNYNSRYIIEGNFRYDGSPYYPKGKRRALFPSLAVAWVMSEEDFIKDRFKFIDELKIRSSYGKLGNDGGSLYTYFYNYAFFPAGYVFGTSNGIAPYTRITNGSVPNTNITWEKVNSFDIGIDATLWKGLLGFEADYYNKYKYDILRSKGYDVPSTFGLTAPLENFGKERYYGFEFALSHQNKIGQVSYSARLNMTYTKSNVVDYGENDTMLPGLRQEGRPVGVSRILKADGIFRDQQDADSWPKYLVSPGGTPVSGKPGDIRYVDLNGDGVVELYSGSPDRGVQTKYIVPPTVYGLSLGMKWKNFTADAFFQASTEVYINYSPATDLNNFYEQHMDRWTPTHQNASYPRLLSNYEANRYPSTFYVKNGNYIKLRTAQLSYSLPKDLINRAGISSLTLTAQGQNLFTISNNRRFDPEISGGFADSYPPQRIFSFGLRLGL</sequence>
<name>A0A1G9JVX1_9SPHI</name>
<dbReference type="InterPro" id="IPR023997">
    <property type="entry name" value="TonB-dep_OMP_SusC/RagA_CS"/>
</dbReference>
<dbReference type="AlphaFoldDB" id="A0A1G9JVX1"/>
<dbReference type="PROSITE" id="PS52016">
    <property type="entry name" value="TONB_DEPENDENT_REC_3"/>
    <property type="match status" value="1"/>
</dbReference>
<dbReference type="Pfam" id="PF07715">
    <property type="entry name" value="Plug"/>
    <property type="match status" value="1"/>
</dbReference>
<dbReference type="InterPro" id="IPR023996">
    <property type="entry name" value="TonB-dep_OMP_SusC/RagA"/>
</dbReference>
<comment type="subcellular location">
    <subcellularLocation>
        <location evidence="1 7">Cell outer membrane</location>
        <topology evidence="1 7">Multi-pass membrane protein</topology>
    </subcellularLocation>
</comment>
<dbReference type="Pfam" id="PF07660">
    <property type="entry name" value="STN"/>
    <property type="match status" value="1"/>
</dbReference>
<reference evidence="10" key="1">
    <citation type="submission" date="2016-10" db="EMBL/GenBank/DDBJ databases">
        <authorList>
            <person name="Varghese N."/>
            <person name="Submissions S."/>
        </authorList>
    </citation>
    <scope>NUCLEOTIDE SEQUENCE [LARGE SCALE GENOMIC DNA]</scope>
    <source>
        <strain evidence="10">DSM 19110</strain>
    </source>
</reference>
<evidence type="ECO:0000256" key="3">
    <source>
        <dbReference type="ARBA" id="ARBA00022452"/>
    </source>
</evidence>
<keyword evidence="3 7" id="KW-1134">Transmembrane beta strand</keyword>
<dbReference type="InterPro" id="IPR039426">
    <property type="entry name" value="TonB-dep_rcpt-like"/>
</dbReference>
<evidence type="ECO:0000259" key="8">
    <source>
        <dbReference type="SMART" id="SM00965"/>
    </source>
</evidence>
<gene>
    <name evidence="9" type="ORF">SAMN05421820_101384</name>
</gene>
<dbReference type="Gene3D" id="2.40.170.20">
    <property type="entry name" value="TonB-dependent receptor, beta-barrel domain"/>
    <property type="match status" value="1"/>
</dbReference>
<keyword evidence="10" id="KW-1185">Reference proteome</keyword>
<dbReference type="NCBIfam" id="TIGR04057">
    <property type="entry name" value="SusC_RagA_signa"/>
    <property type="match status" value="1"/>
</dbReference>
<dbReference type="Gene3D" id="2.170.130.10">
    <property type="entry name" value="TonB-dependent receptor, plug domain"/>
    <property type="match status" value="1"/>
</dbReference>
<dbReference type="Gene3D" id="2.60.40.1120">
    <property type="entry name" value="Carboxypeptidase-like, regulatory domain"/>
    <property type="match status" value="1"/>
</dbReference>
<keyword evidence="6 7" id="KW-0998">Cell outer membrane</keyword>
<evidence type="ECO:0000313" key="10">
    <source>
        <dbReference type="Proteomes" id="UP000183200"/>
    </source>
</evidence>
<organism evidence="9 10">
    <name type="scientific">Pedobacter steynii</name>
    <dbReference type="NCBI Taxonomy" id="430522"/>
    <lineage>
        <taxon>Bacteria</taxon>
        <taxon>Pseudomonadati</taxon>
        <taxon>Bacteroidota</taxon>
        <taxon>Sphingobacteriia</taxon>
        <taxon>Sphingobacteriales</taxon>
        <taxon>Sphingobacteriaceae</taxon>
        <taxon>Pedobacter</taxon>
    </lineage>
</organism>
<dbReference type="Pfam" id="PF13715">
    <property type="entry name" value="CarbopepD_reg_2"/>
    <property type="match status" value="1"/>
</dbReference>
<feature type="domain" description="Secretin/TonB short N-terminal" evidence="8">
    <location>
        <begin position="46"/>
        <end position="97"/>
    </location>
</feature>
<dbReference type="NCBIfam" id="TIGR04056">
    <property type="entry name" value="OMP_RagA_SusC"/>
    <property type="match status" value="1"/>
</dbReference>
<dbReference type="SUPFAM" id="SSF56935">
    <property type="entry name" value="Porins"/>
    <property type="match status" value="1"/>
</dbReference>
<evidence type="ECO:0000256" key="1">
    <source>
        <dbReference type="ARBA" id="ARBA00004571"/>
    </source>
</evidence>
<evidence type="ECO:0000256" key="5">
    <source>
        <dbReference type="ARBA" id="ARBA00023136"/>
    </source>
</evidence>
<comment type="similarity">
    <text evidence="7">Belongs to the TonB-dependent receptor family.</text>
</comment>
<protein>
    <submittedName>
        <fullName evidence="9">TonB-linked outer membrane protein, SusC/RagA family</fullName>
    </submittedName>
</protein>
<keyword evidence="5 7" id="KW-0472">Membrane</keyword>
<dbReference type="SMART" id="SM00965">
    <property type="entry name" value="STN"/>
    <property type="match status" value="1"/>
</dbReference>
<evidence type="ECO:0000256" key="6">
    <source>
        <dbReference type="ARBA" id="ARBA00023237"/>
    </source>
</evidence>
<evidence type="ECO:0000256" key="4">
    <source>
        <dbReference type="ARBA" id="ARBA00022692"/>
    </source>
</evidence>